<dbReference type="EMBL" id="JAAGVB010000034">
    <property type="protein sequence ID" value="NEW34929.1"/>
    <property type="molecule type" value="Genomic_DNA"/>
</dbReference>
<feature type="transmembrane region" description="Helical" evidence="7">
    <location>
        <begin position="16"/>
        <end position="39"/>
    </location>
</feature>
<dbReference type="GO" id="GO:0016787">
    <property type="term" value="F:hydrolase activity"/>
    <property type="evidence" value="ECO:0007669"/>
    <property type="project" value="UniProtKB-KW"/>
</dbReference>
<dbReference type="PANTHER" id="PTHR30619">
    <property type="entry name" value="DNA INTERNALIZATION/COMPETENCE PROTEIN COMEC/REC2"/>
    <property type="match status" value="1"/>
</dbReference>
<comment type="caution">
    <text evidence="10">The sequence shown here is derived from an EMBL/GenBank/DDBJ whole genome shotgun (WGS) entry which is preliminary data.</text>
</comment>
<name>A0A6P1CQU9_9NOCA</name>
<dbReference type="PANTHER" id="PTHR30619:SF1">
    <property type="entry name" value="RECOMBINATION PROTEIN 2"/>
    <property type="match status" value="1"/>
</dbReference>
<dbReference type="Pfam" id="PF03772">
    <property type="entry name" value="Competence"/>
    <property type="match status" value="1"/>
</dbReference>
<evidence type="ECO:0000256" key="3">
    <source>
        <dbReference type="ARBA" id="ARBA00022692"/>
    </source>
</evidence>
<feature type="domain" description="ComEC/Rec2-related protein" evidence="9">
    <location>
        <begin position="186"/>
        <end position="450"/>
    </location>
</feature>
<evidence type="ECO:0000256" key="7">
    <source>
        <dbReference type="SAM" id="Phobius"/>
    </source>
</evidence>
<feature type="transmembrane region" description="Helical" evidence="7">
    <location>
        <begin position="432"/>
        <end position="450"/>
    </location>
</feature>
<proteinExistence type="predicted"/>
<dbReference type="InterPro" id="IPR052159">
    <property type="entry name" value="Competence_DNA_uptake"/>
</dbReference>
<dbReference type="InterPro" id="IPR035681">
    <property type="entry name" value="ComA-like_MBL"/>
</dbReference>
<reference evidence="10 11" key="1">
    <citation type="submission" date="2020-01" db="EMBL/GenBank/DDBJ databases">
        <title>Genetics and antimicrobial susceptibilities of Nocardia species isolated from the soil; a comparison with species isolated from humans.</title>
        <authorList>
            <person name="Carrasco G."/>
            <person name="Monzon S."/>
            <person name="Sansegundo M."/>
            <person name="Garcia E."/>
            <person name="Garrido N."/>
            <person name="Medina M.J."/>
            <person name="Villalon P."/>
            <person name="Ramirez-Arocha A.C."/>
            <person name="Jimenez P."/>
            <person name="Cuesta I."/>
            <person name="Valdezate S."/>
        </authorList>
    </citation>
    <scope>NUCLEOTIDE SEQUENCE [LARGE SCALE GENOMIC DNA]</scope>
    <source>
        <strain evidence="10 11">CNM20110626</strain>
    </source>
</reference>
<feature type="compositionally biased region" description="Polar residues" evidence="6">
    <location>
        <begin position="639"/>
        <end position="648"/>
    </location>
</feature>
<evidence type="ECO:0000313" key="11">
    <source>
        <dbReference type="Proteomes" id="UP000471166"/>
    </source>
</evidence>
<feature type="transmembrane region" description="Helical" evidence="7">
    <location>
        <begin position="457"/>
        <end position="476"/>
    </location>
</feature>
<keyword evidence="2" id="KW-1003">Cell membrane</keyword>
<dbReference type="Gene3D" id="3.60.15.10">
    <property type="entry name" value="Ribonuclease Z/Hydroxyacylglutathione hydrolase-like"/>
    <property type="match status" value="1"/>
</dbReference>
<evidence type="ECO:0000256" key="4">
    <source>
        <dbReference type="ARBA" id="ARBA00022989"/>
    </source>
</evidence>
<feature type="transmembrane region" description="Helical" evidence="7">
    <location>
        <begin position="234"/>
        <end position="253"/>
    </location>
</feature>
<feature type="transmembrane region" description="Helical" evidence="7">
    <location>
        <begin position="282"/>
        <end position="298"/>
    </location>
</feature>
<feature type="transmembrane region" description="Helical" evidence="7">
    <location>
        <begin position="408"/>
        <end position="426"/>
    </location>
</feature>
<feature type="transmembrane region" description="Helical" evidence="7">
    <location>
        <begin position="259"/>
        <end position="275"/>
    </location>
</feature>
<feature type="compositionally biased region" description="Basic residues" evidence="6">
    <location>
        <begin position="896"/>
        <end position="905"/>
    </location>
</feature>
<accession>A0A6P1CQU9</accession>
<dbReference type="InterPro" id="IPR001279">
    <property type="entry name" value="Metallo-B-lactamas"/>
</dbReference>
<keyword evidence="4 7" id="KW-1133">Transmembrane helix</keyword>
<feature type="transmembrane region" description="Helical" evidence="7">
    <location>
        <begin position="167"/>
        <end position="187"/>
    </location>
</feature>
<dbReference type="InterPro" id="IPR036866">
    <property type="entry name" value="RibonucZ/Hydroxyglut_hydro"/>
</dbReference>
<keyword evidence="3 7" id="KW-0812">Transmembrane</keyword>
<dbReference type="InterPro" id="IPR004477">
    <property type="entry name" value="ComEC_N"/>
</dbReference>
<dbReference type="AlphaFoldDB" id="A0A6P1CQU9"/>
<feature type="compositionally biased region" description="Pro residues" evidence="6">
    <location>
        <begin position="944"/>
        <end position="964"/>
    </location>
</feature>
<feature type="domain" description="Metallo-beta-lactamase" evidence="8">
    <location>
        <begin position="502"/>
        <end position="582"/>
    </location>
</feature>
<dbReference type="NCBIfam" id="TIGR00360">
    <property type="entry name" value="ComEC_N-term"/>
    <property type="match status" value="1"/>
</dbReference>
<feature type="transmembrane region" description="Helical" evidence="7">
    <location>
        <begin position="304"/>
        <end position="323"/>
    </location>
</feature>
<feature type="non-terminal residue" evidence="10">
    <location>
        <position position="1"/>
    </location>
</feature>
<evidence type="ECO:0000256" key="2">
    <source>
        <dbReference type="ARBA" id="ARBA00022475"/>
    </source>
</evidence>
<feature type="compositionally biased region" description="Basic and acidic residues" evidence="6">
    <location>
        <begin position="650"/>
        <end position="661"/>
    </location>
</feature>
<evidence type="ECO:0000259" key="9">
    <source>
        <dbReference type="Pfam" id="PF03772"/>
    </source>
</evidence>
<dbReference type="SUPFAM" id="SSF56281">
    <property type="entry name" value="Metallo-hydrolase/oxidoreductase"/>
    <property type="match status" value="1"/>
</dbReference>
<feature type="region of interest" description="Disordered" evidence="6">
    <location>
        <begin position="568"/>
        <end position="664"/>
    </location>
</feature>
<dbReference type="GO" id="GO:0005886">
    <property type="term" value="C:plasma membrane"/>
    <property type="evidence" value="ECO:0007669"/>
    <property type="project" value="UniProtKB-SubCell"/>
</dbReference>
<sequence length="964" mass="99402">LWVGLMWAVAHRRERWRAVAVVALGAVLLGAGFAVAAAWREHRVQTHPLRAVPAGMSVRVVVTPIDDPKPVRGASFGGERTWLVRASLREYHHGSTVVRGGGAVVILATGSAWAKLPPGQPVEFRARPSPPRLRDLTVVTLRALGDPSTAGPLPWWQRLAGSVRADLVAASAAALPAGAAGSLPALVVGDTSALSDDVRRDFETAGLTHLTVVSGANFTILLTVVLFLTRVLTLGPRMTVGVAAGALVLFVVIARPDPSVLRAAAMGGVTLLALLTGRRRQALPALCAAVIGLLAVWPELAMSAGFALSVLATGALILLAPSWSDWLRAKGMWRLPAEILAVSAAAFVVTTPIVVALTGKVSLVAVVANVLVAPVIAPITVIGAAGAVLATAWMPLAELALRCAAPPMWWLLAVAEYCAAIPGATVTVPAGSTGGLIACAVVAAGIWLLRSAIVRRLLAAVLISAVAVLIPVRLWFPGWPPDGWVLAACDVGQGDGLALSAGPGSAVVVDVGPDPRTIRTCLNRLGITRIPLLVLTHPHADHIAGLDGALDGRDIGAVAVGPGELPGYSADSAAVRQEPGSPLSPQPAPPTHCGSPAGLPERSGTGAYSSPPPSNTADWPPAGLPGVGMRPALGAEPGSQPTPATSASVADRHPPVVDRTDTGPAELAKTVHRVGIPVVELTAGCRLTIGDLTLDVLAPQAPRSRRAAALDLDTANDRSIVLAAHTAAGRILLTGDIEAATQRSLLASGAPIRADILKVPHHGSRTTTTEFLRAVHPRLALISAGATNTFGHPHPAILADLEALGTTIARTDRDGTITVRPNGPALEVRTTGSTSAPRSRRPPRRRLPARRERDATPAPGTHQGGRAPPASASVCQPGGAALSPANRPQREVVLDRRRRSCRGSRGRALPTARHRSGFHLVDRHQPSRSGAPIASGGVRAQPGRPAPPIPEPAECPPIPVGPRP</sequence>
<feature type="region of interest" description="Disordered" evidence="6">
    <location>
        <begin position="812"/>
        <end position="964"/>
    </location>
</feature>
<dbReference type="Proteomes" id="UP000471166">
    <property type="component" value="Unassembled WGS sequence"/>
</dbReference>
<evidence type="ECO:0000259" key="8">
    <source>
        <dbReference type="Pfam" id="PF00753"/>
    </source>
</evidence>
<keyword evidence="5 7" id="KW-0472">Membrane</keyword>
<dbReference type="CDD" id="cd07731">
    <property type="entry name" value="ComA-like_MBL-fold"/>
    <property type="match status" value="1"/>
</dbReference>
<dbReference type="RefSeq" id="WP_163846032.1">
    <property type="nucleotide sequence ID" value="NZ_JAAGVB010000034.1"/>
</dbReference>
<evidence type="ECO:0000256" key="1">
    <source>
        <dbReference type="ARBA" id="ARBA00004651"/>
    </source>
</evidence>
<organism evidence="10 11">
    <name type="scientific">Nocardia cyriacigeorgica</name>
    <dbReference type="NCBI Taxonomy" id="135487"/>
    <lineage>
        <taxon>Bacteria</taxon>
        <taxon>Bacillati</taxon>
        <taxon>Actinomycetota</taxon>
        <taxon>Actinomycetes</taxon>
        <taxon>Mycobacteriales</taxon>
        <taxon>Nocardiaceae</taxon>
        <taxon>Nocardia</taxon>
    </lineage>
</organism>
<protein>
    <submittedName>
        <fullName evidence="10">MBL fold metallo-hydrolase</fullName>
    </submittedName>
</protein>
<feature type="compositionally biased region" description="Basic residues" evidence="6">
    <location>
        <begin position="838"/>
        <end position="848"/>
    </location>
</feature>
<feature type="transmembrane region" description="Helical" evidence="7">
    <location>
        <begin position="363"/>
        <end position="396"/>
    </location>
</feature>
<feature type="transmembrane region" description="Helical" evidence="7">
    <location>
        <begin position="335"/>
        <end position="357"/>
    </location>
</feature>
<comment type="subcellular location">
    <subcellularLocation>
        <location evidence="1">Cell membrane</location>
        <topology evidence="1">Multi-pass membrane protein</topology>
    </subcellularLocation>
</comment>
<gene>
    <name evidence="10" type="ORF">GV791_20535</name>
</gene>
<evidence type="ECO:0000256" key="6">
    <source>
        <dbReference type="SAM" id="MobiDB-lite"/>
    </source>
</evidence>
<feature type="transmembrane region" description="Helical" evidence="7">
    <location>
        <begin position="207"/>
        <end position="227"/>
    </location>
</feature>
<keyword evidence="10" id="KW-0378">Hydrolase</keyword>
<evidence type="ECO:0000313" key="10">
    <source>
        <dbReference type="EMBL" id="NEW34929.1"/>
    </source>
</evidence>
<evidence type="ECO:0000256" key="5">
    <source>
        <dbReference type="ARBA" id="ARBA00023136"/>
    </source>
</evidence>
<dbReference type="Pfam" id="PF00753">
    <property type="entry name" value="Lactamase_B"/>
    <property type="match status" value="1"/>
</dbReference>